<feature type="coiled-coil region" evidence="2">
    <location>
        <begin position="2397"/>
        <end position="2426"/>
    </location>
</feature>
<keyword evidence="1" id="KW-1188">Viral release from host cell</keyword>
<organism evidence="5">
    <name type="scientific">Siphoviridae sp. ctnPP24</name>
    <dbReference type="NCBI Taxonomy" id="2825662"/>
    <lineage>
        <taxon>Viruses</taxon>
        <taxon>Duplodnaviria</taxon>
        <taxon>Heunggongvirae</taxon>
        <taxon>Uroviricota</taxon>
        <taxon>Caudoviricetes</taxon>
    </lineage>
</organism>
<feature type="coiled-coil region" evidence="2">
    <location>
        <begin position="2650"/>
        <end position="2705"/>
    </location>
</feature>
<feature type="coiled-coil region" evidence="2">
    <location>
        <begin position="1847"/>
        <end position="1913"/>
    </location>
</feature>
<feature type="coiled-coil region" evidence="2">
    <location>
        <begin position="710"/>
        <end position="744"/>
    </location>
</feature>
<proteinExistence type="predicted"/>
<reference evidence="5" key="1">
    <citation type="journal article" date="2021" name="Proc. Natl. Acad. Sci. U.S.A.">
        <title>A Catalog of Tens of Thousands of Viruses from Human Metagenomes Reveals Hidden Associations with Chronic Diseases.</title>
        <authorList>
            <person name="Tisza M.J."/>
            <person name="Buck C.B."/>
        </authorList>
    </citation>
    <scope>NUCLEOTIDE SEQUENCE</scope>
    <source>
        <strain evidence="5">CtnPP24</strain>
    </source>
</reference>
<evidence type="ECO:0000256" key="1">
    <source>
        <dbReference type="ARBA" id="ARBA00022465"/>
    </source>
</evidence>
<feature type="compositionally biased region" description="Low complexity" evidence="3">
    <location>
        <begin position="918"/>
        <end position="934"/>
    </location>
</feature>
<keyword evidence="2" id="KW-0175">Coiled coil</keyword>
<feature type="region of interest" description="Disordered" evidence="3">
    <location>
        <begin position="1799"/>
        <end position="1845"/>
    </location>
</feature>
<feature type="coiled-coil region" evidence="2">
    <location>
        <begin position="1518"/>
        <end position="1552"/>
    </location>
</feature>
<feature type="compositionally biased region" description="Low complexity" evidence="3">
    <location>
        <begin position="890"/>
        <end position="910"/>
    </location>
</feature>
<dbReference type="InterPro" id="IPR010090">
    <property type="entry name" value="Phage_tape_meas"/>
</dbReference>
<dbReference type="EMBL" id="BK015962">
    <property type="protein sequence ID" value="DAF87300.1"/>
    <property type="molecule type" value="Genomic_DNA"/>
</dbReference>
<keyword evidence="1" id="KW-1245">Viral tail assembly</keyword>
<dbReference type="GO" id="GO:0098003">
    <property type="term" value="P:viral tail assembly"/>
    <property type="evidence" value="ECO:0007669"/>
    <property type="project" value="UniProtKB-KW"/>
</dbReference>
<accession>A0A8S5TYM0</accession>
<dbReference type="PANTHER" id="PTHR23159">
    <property type="entry name" value="CENTROSOMAL PROTEIN 2"/>
    <property type="match status" value="1"/>
</dbReference>
<dbReference type="PANTHER" id="PTHR23159:SF31">
    <property type="entry name" value="CENTROSOME-ASSOCIATED PROTEIN CEP250 ISOFORM X1"/>
    <property type="match status" value="1"/>
</dbReference>
<protein>
    <submittedName>
        <fullName evidence="5">Minor tail protein</fullName>
    </submittedName>
</protein>
<dbReference type="NCBIfam" id="TIGR01760">
    <property type="entry name" value="tape_meas_TP901"/>
    <property type="match status" value="1"/>
</dbReference>
<dbReference type="Pfam" id="PF10145">
    <property type="entry name" value="PhageMin_Tail"/>
    <property type="match status" value="1"/>
</dbReference>
<name>A0A8S5TYM0_9CAUD</name>
<evidence type="ECO:0000256" key="3">
    <source>
        <dbReference type="SAM" id="MobiDB-lite"/>
    </source>
</evidence>
<feature type="region of interest" description="Disordered" evidence="3">
    <location>
        <begin position="868"/>
        <end position="934"/>
    </location>
</feature>
<sequence length="2920" mass="318372">MQSQELLSPNTANKALADINKVSTALQKSFNANLGMLDISKVTKNLGKDVNLKSLQQSFELAGAEGQKAFLDVLGSLGKLDTGVKATSSLVDKMFNTMGNTVRWGIMSSAFNGVTNSIRQATDYVKELDNSLTQIQLVTSYSKDDMNQYAKSANEAARALGSTTTAMTNATLLFAQSGFSLNQSNELAQLSTKLANASQQDTATTSDQIMAYMNAYGLDKNLSQLQSAMDSWAEVANVSAADVKELAEASQKAASSAATLGVSTDQLNAQIATIESVTREAPEQIGNGLKTLYARFSDLKTGKTLDDSITLGTVTKQLQGAGVNVFDQNNNMRDVGDIIEDLMKVWAGLDTTQKAGLSQSLAGQYQVARFQALMNRSDLYNQYKGASENASGTLDVMNEKYVNSLEGRMNKLQASAENLFNDLFDTEDFYAPVDALTQIVDLTDQFVNALGGVKGMLSGIAPIATQVFAKNIGNGISSMLYNRDLSKIQANNKNQAYAELKKLGINDVTDERYSDIVNLIKGGQSNASIMNPDAQKIYNSILQDEVALKKEAIDLEVKLQKSVDATNAAYKLRNRTLAEDVSLIRDENGNITGVNTGGLQKYSERYGSGAQFKYDHSAVKQEDFALYKSDMSNIDESFARDLQPLQFVVNDSKKYRDSADQLNAIYKLAEGNQASDALDYIMKTSRSFNDMNKVENSHVADAAENLLDLLTSQDVEVVELQEAFKQLEQAIEAVNKTANDYDSNMVKTDEDLTKLSSQLIQVDSLFDSAKERGAAFIKSLDFANAISKTLEFAGALGNLAFVYQQIQSIGDIWNDDDLTSGEKLLQTLMSLGTIAPMLAQSFSTFKDIFKVDSLEKLANDVSEVADAVSMSKKGDSASTKENTKDELENAAAKAASTKAKQESAKASLEEAAADKVDTAATAENSATEAENAAAKAASNAAETAGNAAEVVDDVTDVVDAAGDAAGAAETVAEATEGIAAGGFAAKIVSGFGGITGAVGALASAFGSLIAAAAPWIALGAGVAAVGYSIWYSINHLAIEADRAQKKADDLAKSAADVATEYQEIQNSYQNLKDSIANYKESQEALDKLEKGTRDWKDELIAVNDEVLKLLQAYPELQKYVYKDTNGKLTISDEGLDNLQDKMAQNVAYGALAVAKTQQDANQAQVEANNKEVQANVTFQGRGTKTVTDSAGRKRSYITNGTRSISDNELDAVYDMLRYNGVNSINKESDIKEALEIAGQDSSDAIVDAIVDNGDKIVGAFRENEQLNTQNRQLLENAAQQALNNTAGYDSSQKNNDAVVAMVASQAANLTDKYYSEFSGMKSSDLGELYAQQNGWTFNKEKNGTFTFTDALGQEQQVSKEVLTNYLAASKAMTEASSNWVDTASIVAQISNSAAGSKYGTDLVNAVAGGNKQSGFDLSGMDVSEIFQLQNDSDSITADYLGISDEAAKAAGFKNGEQYAKAFADAIKSYKIDDKALFENGWDDQKISSELANVGESAEKLEEYKTNLVGTNQAFAKYGDNVSKNNADLQEQNEQLQKANKNLDASSDEWKQNKARIDANNKSIKQNNQNYDELTAKLVVMQNGMEDLNKIFADTENPLQGLAESSADYTSKIEELADATGKMLNIDMSNWTLDQKSAFVANNLDKIREAANGDVEALQALRREAANQILINAGINPNSSADIYNSMSSIIDYVNNNIPDIEAGATINEGPFIDGLRTMLSEGQYTTQQLQVLFKALEGLGVDFEIAYQPATISLPQITQMVKSNISGKKSKSMGEALGQVVGTTVSAISQSIMVPTIKSVTRTPNSGGGSSYRSPNGGGHGSNAGGGSGGGGGGGGGGGSSYTPQENKEIESEIDLYERVNAQLEKISNQYDRLTSERDRLTGDKLAQNLAEENKLLQRQVTLQQEKQKIQEKEAADLRKELTSSFGVQFDNEGFISNYADIYTGLVNKVNSIGAKYSGLTSQEQQDAVDKEYEAATKALDNFNKKYQRYDELWSGDLEDTKSQIEDIKDSIEDLHISVFKTQVESLDNLKDIQESLVDFDRAFNRGIKLTPYQEAADNVAKLGKYFDVATMSVDEYYDNLIKKQEDAANAAGTSDAYKKWSAGRVDELKAAKQRALNGDKSVDYYGTGYFDMSMKNLTDINAQMKQFEETGKSDIFGENSADLYDVAKTVYEQAAGLAQDYWSLIENLHDNVMDMIDDISDKMDRRKDQYEAITDELEHWLDITEMLHGEESYDDLNTILGAQQNNYKAQLNELMQQRDIWKDMLGSMKEGSEEWNEVSDKIKDATSDINDLIQNSLENLQKQYSNTVSKITKAWGTKAVGTDLDWMNTQWELINRNADYYLDDVNKSYNIQKLQSKYLDLLDGSNDLAIQQKISAQMKEQLEYLRDKTKLSEYDVNYANAQLEILQKQIALEEAQRNKSQMKLRRDTQGNYSYVYTANDDNVRSAQSDLLDAQNNAYNMSKDQMKQTQADSLSALQDAQSTVNDIWNNANLSLEEKTKRTQTIIDSLKEYLAGTSEQLSTSQKNIINDFIGMCDMLTGENKDNLQDVYDQIVNGSTDAFDQIDTRWSTSLTSWLQNMDQFKADTDKVLGDLTQAGKDYADGTKTIADLAKTNFDDISNSISGTTDKTKELADSTKEFVNILKDVSGEVKKTESTMTDYANRITEANNNMQAFKQLADETANKLSKKEQENANLSEALKQAEQKNYNYEHYGNANGPSSGGGGAGAGANEDTAWGIAKAIWTYGWASGWGNDPVRSSKLTGAYGTAFARHVQDIINQYSRSGKLVDYGSMKYSSKNLIGYDTGGYTGSWSDKTADAKNGKLAVLHQKELVLNATDTQNILAAVESVRSFADSLKSTSLAQSLSTALGEVSGAKANNASETIDQNVHITAEFPAANSAAEIESALMSLNDRAVQYAYKFR</sequence>
<evidence type="ECO:0000313" key="5">
    <source>
        <dbReference type="EMBL" id="DAF87300.1"/>
    </source>
</evidence>
<feature type="coiled-coil region" evidence="2">
    <location>
        <begin position="1256"/>
        <end position="1283"/>
    </location>
</feature>
<feature type="coiled-coil region" evidence="2">
    <location>
        <begin position="1973"/>
        <end position="2018"/>
    </location>
</feature>
<feature type="domain" description="Phage tail tape measure protein" evidence="4">
    <location>
        <begin position="155"/>
        <end position="363"/>
    </location>
</feature>
<feature type="compositionally biased region" description="Gly residues" evidence="3">
    <location>
        <begin position="1806"/>
        <end position="1840"/>
    </location>
</feature>
<feature type="coiled-coil region" evidence="2">
    <location>
        <begin position="1033"/>
        <end position="1098"/>
    </location>
</feature>
<evidence type="ECO:0000259" key="4">
    <source>
        <dbReference type="Pfam" id="PF10145"/>
    </source>
</evidence>
<evidence type="ECO:0000256" key="2">
    <source>
        <dbReference type="SAM" id="Coils"/>
    </source>
</evidence>